<comment type="similarity">
    <text evidence="6">Belongs to the ABC-4 integral membrane protein family.</text>
</comment>
<organism evidence="10 11">
    <name type="scientific">Brevibacterium paucivorans</name>
    <dbReference type="NCBI Taxonomy" id="170994"/>
    <lineage>
        <taxon>Bacteria</taxon>
        <taxon>Bacillati</taxon>
        <taxon>Actinomycetota</taxon>
        <taxon>Actinomycetes</taxon>
        <taxon>Micrococcales</taxon>
        <taxon>Brevibacteriaceae</taxon>
        <taxon>Brevibacterium</taxon>
    </lineage>
</organism>
<keyword evidence="5 7" id="KW-0472">Membrane</keyword>
<evidence type="ECO:0000259" key="8">
    <source>
        <dbReference type="Pfam" id="PF02687"/>
    </source>
</evidence>
<keyword evidence="4 7" id="KW-1133">Transmembrane helix</keyword>
<keyword evidence="3 7" id="KW-0812">Transmembrane</keyword>
<evidence type="ECO:0000259" key="9">
    <source>
        <dbReference type="Pfam" id="PF12704"/>
    </source>
</evidence>
<name>A0ABS2SL10_9MICO</name>
<gene>
    <name evidence="10" type="ORF">JOE56_001648</name>
</gene>
<dbReference type="PANTHER" id="PTHR30572">
    <property type="entry name" value="MEMBRANE COMPONENT OF TRANSPORTER-RELATED"/>
    <property type="match status" value="1"/>
</dbReference>
<evidence type="ECO:0000256" key="3">
    <source>
        <dbReference type="ARBA" id="ARBA00022692"/>
    </source>
</evidence>
<feature type="domain" description="MacB-like periplasmic core" evidence="9">
    <location>
        <begin position="26"/>
        <end position="248"/>
    </location>
</feature>
<comment type="caution">
    <text evidence="10">The sequence shown here is derived from an EMBL/GenBank/DDBJ whole genome shotgun (WGS) entry which is preliminary data.</text>
</comment>
<proteinExistence type="inferred from homology"/>
<dbReference type="EMBL" id="JAFBCP010000001">
    <property type="protein sequence ID" value="MBM7816954.1"/>
    <property type="molecule type" value="Genomic_DNA"/>
</dbReference>
<evidence type="ECO:0000256" key="2">
    <source>
        <dbReference type="ARBA" id="ARBA00022475"/>
    </source>
</evidence>
<dbReference type="InterPro" id="IPR050250">
    <property type="entry name" value="Macrolide_Exporter_MacB"/>
</dbReference>
<evidence type="ECO:0000256" key="5">
    <source>
        <dbReference type="ARBA" id="ARBA00023136"/>
    </source>
</evidence>
<dbReference type="Pfam" id="PF12704">
    <property type="entry name" value="MacB_PCD"/>
    <property type="match status" value="1"/>
</dbReference>
<comment type="subcellular location">
    <subcellularLocation>
        <location evidence="1">Cell membrane</location>
        <topology evidence="1">Multi-pass membrane protein</topology>
    </subcellularLocation>
</comment>
<dbReference type="RefSeq" id="WP_204515612.1">
    <property type="nucleotide sequence ID" value="NZ_JAFBCP010000001.1"/>
</dbReference>
<dbReference type="InterPro" id="IPR025857">
    <property type="entry name" value="MacB_PCD"/>
</dbReference>
<feature type="transmembrane region" description="Helical" evidence="7">
    <location>
        <begin position="289"/>
        <end position="311"/>
    </location>
</feature>
<keyword evidence="11" id="KW-1185">Reference proteome</keyword>
<keyword evidence="2" id="KW-1003">Cell membrane</keyword>
<reference evidence="10 11" key="1">
    <citation type="submission" date="2021-01" db="EMBL/GenBank/DDBJ databases">
        <title>Sequencing the genomes of 1000 actinobacteria strains.</title>
        <authorList>
            <person name="Klenk H.-P."/>
        </authorList>
    </citation>
    <scope>NUCLEOTIDE SEQUENCE [LARGE SCALE GENOMIC DNA]</scope>
    <source>
        <strain evidence="10 11">DSM 13657</strain>
    </source>
</reference>
<evidence type="ECO:0000313" key="11">
    <source>
        <dbReference type="Proteomes" id="UP000809290"/>
    </source>
</evidence>
<evidence type="ECO:0000256" key="7">
    <source>
        <dbReference type="SAM" id="Phobius"/>
    </source>
</evidence>
<sequence>MKLFRSYLAKSGRPALTAVTRRKRGTILTSLGVAMGIFALVAMLAMSTTVQTQVSSRFTDLMATKVAVSGIPDSLASAVAQAHFNTSQPDSASRHEEILATGIQRVRALNGVKTAGFLLKSSDPLPVRAAPGTEPLANSSVMLADAETLVAHRLHTVWGQPFDSGHVQRSARVAFIGTTVARQLGIDNSDSPRQIHVGNASYAVAGVFSSPDPGDGFDDAIVLPLTSGADSGGQFTYPQFVVSTEPGFARQVSVEAPIAFDPYQRYDLTSEVPPDPENLREQVSGDTQAMVYAFGIVALIIGALSISNTMLSSVFQRRHEIGVRSALGATSHDIVSQIVTEGVMIGAFGGLVGAIIGFNAVLIFALVQSWTAVIPLWLIPCGIILGACVGGISSVYPALKAARIDPVEALMG</sequence>
<evidence type="ECO:0000256" key="6">
    <source>
        <dbReference type="ARBA" id="ARBA00038076"/>
    </source>
</evidence>
<evidence type="ECO:0000256" key="1">
    <source>
        <dbReference type="ARBA" id="ARBA00004651"/>
    </source>
</evidence>
<feature type="transmembrane region" description="Helical" evidence="7">
    <location>
        <begin position="27"/>
        <end position="46"/>
    </location>
</feature>
<dbReference type="Pfam" id="PF02687">
    <property type="entry name" value="FtsX"/>
    <property type="match status" value="1"/>
</dbReference>
<dbReference type="InterPro" id="IPR003838">
    <property type="entry name" value="ABC3_permease_C"/>
</dbReference>
<accession>A0ABS2SL10</accession>
<dbReference type="Proteomes" id="UP000809290">
    <property type="component" value="Unassembled WGS sequence"/>
</dbReference>
<evidence type="ECO:0000256" key="4">
    <source>
        <dbReference type="ARBA" id="ARBA00022989"/>
    </source>
</evidence>
<evidence type="ECO:0000313" key="10">
    <source>
        <dbReference type="EMBL" id="MBM7816954.1"/>
    </source>
</evidence>
<feature type="transmembrane region" description="Helical" evidence="7">
    <location>
        <begin position="343"/>
        <end position="367"/>
    </location>
</feature>
<protein>
    <submittedName>
        <fullName evidence="10">ABC transport system permease protein</fullName>
    </submittedName>
</protein>
<feature type="domain" description="ABC3 transporter permease C-terminal" evidence="8">
    <location>
        <begin position="293"/>
        <end position="406"/>
    </location>
</feature>
<feature type="transmembrane region" description="Helical" evidence="7">
    <location>
        <begin position="373"/>
        <end position="396"/>
    </location>
</feature>
<dbReference type="PANTHER" id="PTHR30572:SF4">
    <property type="entry name" value="ABC TRANSPORTER PERMEASE YTRF"/>
    <property type="match status" value="1"/>
</dbReference>